<keyword evidence="2" id="KW-1185">Reference proteome</keyword>
<dbReference type="SUPFAM" id="SSF47162">
    <property type="entry name" value="Apolipoprotein"/>
    <property type="match status" value="1"/>
</dbReference>
<evidence type="ECO:0000313" key="1">
    <source>
        <dbReference type="EMBL" id="MBK1827168.1"/>
    </source>
</evidence>
<organism evidence="1 2">
    <name type="scientific">Haloferula rosea</name>
    <dbReference type="NCBI Taxonomy" id="490093"/>
    <lineage>
        <taxon>Bacteria</taxon>
        <taxon>Pseudomonadati</taxon>
        <taxon>Verrucomicrobiota</taxon>
        <taxon>Verrucomicrobiia</taxon>
        <taxon>Verrucomicrobiales</taxon>
        <taxon>Verrucomicrobiaceae</taxon>
        <taxon>Haloferula</taxon>
    </lineage>
</organism>
<dbReference type="RefSeq" id="WP_200278613.1">
    <property type="nucleotide sequence ID" value="NZ_JAENII010000005.1"/>
</dbReference>
<accession>A0A934RAR0</accession>
<reference evidence="1" key="1">
    <citation type="submission" date="2021-01" db="EMBL/GenBank/DDBJ databases">
        <title>Modified the classification status of verrucomicrobia.</title>
        <authorList>
            <person name="Feng X."/>
        </authorList>
    </citation>
    <scope>NUCLEOTIDE SEQUENCE</scope>
    <source>
        <strain evidence="1">KCTC 22201</strain>
    </source>
</reference>
<evidence type="ECO:0000313" key="2">
    <source>
        <dbReference type="Proteomes" id="UP000658278"/>
    </source>
</evidence>
<gene>
    <name evidence="1" type="ORF">JIN81_09055</name>
</gene>
<dbReference type="EMBL" id="JAENII010000005">
    <property type="protein sequence ID" value="MBK1827168.1"/>
    <property type="molecule type" value="Genomic_DNA"/>
</dbReference>
<dbReference type="AlphaFoldDB" id="A0A934RAR0"/>
<dbReference type="Proteomes" id="UP000658278">
    <property type="component" value="Unassembled WGS sequence"/>
</dbReference>
<name>A0A934RAR0_9BACT</name>
<protein>
    <submittedName>
        <fullName evidence="1">Uncharacterized protein</fullName>
    </submittedName>
</protein>
<sequence>MPQTSPTPPATRQVEKIREIIVGRQFHAVEQRLTRLEENLRPMPVTGADTASPSTHAQQEQALEIRRLRQSIEVERNRQAEETKRLAQQIQHIARSRREAAEETQRAIQAQLGPWFQEWQGRLQQHLQQRESHLIAEFRAELDHMRQWMRAELKQHPDENSEQLRIALEQFATAARAVAQHLPTTRRP</sequence>
<comment type="caution">
    <text evidence="1">The sequence shown here is derived from an EMBL/GenBank/DDBJ whole genome shotgun (WGS) entry which is preliminary data.</text>
</comment>
<proteinExistence type="predicted"/>